<accession>A0A388LSX5</accession>
<organism evidence="2 3">
    <name type="scientific">Chara braunii</name>
    <name type="common">Braun's stonewort</name>
    <dbReference type="NCBI Taxonomy" id="69332"/>
    <lineage>
        <taxon>Eukaryota</taxon>
        <taxon>Viridiplantae</taxon>
        <taxon>Streptophyta</taxon>
        <taxon>Charophyceae</taxon>
        <taxon>Charales</taxon>
        <taxon>Characeae</taxon>
        <taxon>Chara</taxon>
    </lineage>
</organism>
<evidence type="ECO:0000313" key="3">
    <source>
        <dbReference type="Proteomes" id="UP000265515"/>
    </source>
</evidence>
<dbReference type="Proteomes" id="UP000265515">
    <property type="component" value="Unassembled WGS sequence"/>
</dbReference>
<feature type="compositionally biased region" description="Acidic residues" evidence="1">
    <location>
        <begin position="160"/>
        <end position="169"/>
    </location>
</feature>
<evidence type="ECO:0000256" key="1">
    <source>
        <dbReference type="SAM" id="MobiDB-lite"/>
    </source>
</evidence>
<sequence>MSIATRVPMEGGGDDGRAKLTTTEKTAVAAAVTAVLFHCQQERALDKMRAQIRARRRKMLHQVPVKGLDTVPITKAVLQVCCAMGCSVLQRATPAAAMLDFTDDDRPIARSKRLRRQRSTSAGFEVPDEIQDGDVNSRDGDGDGDTDDGQRMLKAMAVVGDDDGDDDAG</sequence>
<dbReference type="EMBL" id="BFEA01000517">
    <property type="protein sequence ID" value="GBG85424.1"/>
    <property type="molecule type" value="Genomic_DNA"/>
</dbReference>
<evidence type="ECO:0000313" key="2">
    <source>
        <dbReference type="EMBL" id="GBG85424.1"/>
    </source>
</evidence>
<dbReference type="Gramene" id="GBG85424">
    <property type="protein sequence ID" value="GBG85424"/>
    <property type="gene ID" value="CBR_g40066"/>
</dbReference>
<dbReference type="AlphaFoldDB" id="A0A388LSX5"/>
<feature type="region of interest" description="Disordered" evidence="1">
    <location>
        <begin position="110"/>
        <end position="169"/>
    </location>
</feature>
<reference evidence="2 3" key="1">
    <citation type="journal article" date="2018" name="Cell">
        <title>The Chara Genome: Secondary Complexity and Implications for Plant Terrestrialization.</title>
        <authorList>
            <person name="Nishiyama T."/>
            <person name="Sakayama H."/>
            <person name="Vries J.D."/>
            <person name="Buschmann H."/>
            <person name="Saint-Marcoux D."/>
            <person name="Ullrich K.K."/>
            <person name="Haas F.B."/>
            <person name="Vanderstraeten L."/>
            <person name="Becker D."/>
            <person name="Lang D."/>
            <person name="Vosolsobe S."/>
            <person name="Rombauts S."/>
            <person name="Wilhelmsson P.K.I."/>
            <person name="Janitza P."/>
            <person name="Kern R."/>
            <person name="Heyl A."/>
            <person name="Rumpler F."/>
            <person name="Villalobos L.I.A.C."/>
            <person name="Clay J.M."/>
            <person name="Skokan R."/>
            <person name="Toyoda A."/>
            <person name="Suzuki Y."/>
            <person name="Kagoshima H."/>
            <person name="Schijlen E."/>
            <person name="Tajeshwar N."/>
            <person name="Catarino B."/>
            <person name="Hetherington A.J."/>
            <person name="Saltykova A."/>
            <person name="Bonnot C."/>
            <person name="Breuninger H."/>
            <person name="Symeonidi A."/>
            <person name="Radhakrishnan G.V."/>
            <person name="Van Nieuwerburgh F."/>
            <person name="Deforce D."/>
            <person name="Chang C."/>
            <person name="Karol K.G."/>
            <person name="Hedrich R."/>
            <person name="Ulvskov P."/>
            <person name="Glockner G."/>
            <person name="Delwiche C.F."/>
            <person name="Petrasek J."/>
            <person name="Van de Peer Y."/>
            <person name="Friml J."/>
            <person name="Beilby M."/>
            <person name="Dolan L."/>
            <person name="Kohara Y."/>
            <person name="Sugano S."/>
            <person name="Fujiyama A."/>
            <person name="Delaux P.-M."/>
            <person name="Quint M."/>
            <person name="TheiBen G."/>
            <person name="Hagemann M."/>
            <person name="Harholt J."/>
            <person name="Dunand C."/>
            <person name="Zachgo S."/>
            <person name="Langdale J."/>
            <person name="Maumus F."/>
            <person name="Straeten D.V.D."/>
            <person name="Gould S.B."/>
            <person name="Rensing S.A."/>
        </authorList>
    </citation>
    <scope>NUCLEOTIDE SEQUENCE [LARGE SCALE GENOMIC DNA]</scope>
    <source>
        <strain evidence="2 3">S276</strain>
    </source>
</reference>
<proteinExistence type="predicted"/>
<protein>
    <submittedName>
        <fullName evidence="2">Uncharacterized protein</fullName>
    </submittedName>
</protein>
<gene>
    <name evidence="2" type="ORF">CBR_g40066</name>
</gene>
<keyword evidence="3" id="KW-1185">Reference proteome</keyword>
<comment type="caution">
    <text evidence="2">The sequence shown here is derived from an EMBL/GenBank/DDBJ whole genome shotgun (WGS) entry which is preliminary data.</text>
</comment>
<name>A0A388LSX5_CHABU</name>